<dbReference type="Pfam" id="PF00472">
    <property type="entry name" value="RF-1"/>
    <property type="match status" value="1"/>
</dbReference>
<evidence type="ECO:0000313" key="10">
    <source>
        <dbReference type="Proteomes" id="UP000242616"/>
    </source>
</evidence>
<evidence type="ECO:0000256" key="7">
    <source>
        <dbReference type="SAM" id="Coils"/>
    </source>
</evidence>
<keyword evidence="4 5" id="KW-0648">Protein biosynthesis</keyword>
<feature type="modified residue" description="N5-methylglutamine" evidence="5">
    <location>
        <position position="228"/>
    </location>
</feature>
<dbReference type="PANTHER" id="PTHR43804">
    <property type="entry name" value="LD18447P"/>
    <property type="match status" value="1"/>
</dbReference>
<accession>A0ABX3IHE2</accession>
<feature type="coiled-coil region" evidence="7">
    <location>
        <begin position="250"/>
        <end position="277"/>
    </location>
</feature>
<name>A0ABX3IHE2_9BACT</name>
<evidence type="ECO:0000313" key="9">
    <source>
        <dbReference type="EMBL" id="ONN26738.1"/>
    </source>
</evidence>
<evidence type="ECO:0000256" key="1">
    <source>
        <dbReference type="ARBA" id="ARBA00002986"/>
    </source>
</evidence>
<dbReference type="InterPro" id="IPR005139">
    <property type="entry name" value="PCRF"/>
</dbReference>
<dbReference type="InterPro" id="IPR000352">
    <property type="entry name" value="Pep_chain_release_fac_I"/>
</dbReference>
<evidence type="ECO:0000256" key="6">
    <source>
        <dbReference type="NCBIfam" id="TIGR00019"/>
    </source>
</evidence>
<gene>
    <name evidence="5" type="primary">prfA</name>
    <name evidence="9" type="ORF">XJ44_07670</name>
</gene>
<organism evidence="9 10">
    <name type="scientific">Thermosipho affectus</name>
    <dbReference type="NCBI Taxonomy" id="660294"/>
    <lineage>
        <taxon>Bacteria</taxon>
        <taxon>Thermotogati</taxon>
        <taxon>Thermotogota</taxon>
        <taxon>Thermotogae</taxon>
        <taxon>Thermotogales</taxon>
        <taxon>Fervidobacteriaceae</taxon>
        <taxon>Thermosipho</taxon>
    </lineage>
</organism>
<keyword evidence="3 5" id="KW-0488">Methylation</keyword>
<sequence length="358" mass="41065">MENIEIVKQINEWSTKTLKNLEEKLSSQLSPEEIKEYSEKYSKMKEIVELSKKYIEFEEEKELWKEEMPEGYDLEIAKLDKDQEKIMQELITLVLPKNEYTGKNVFLEIRAGTGGDEAALFAADLLRMYLRYVEKKGFKAEIIDENQTDLGGYKEVIVKIKGKNVGNLLKYESGVHRVQRVPSTESGGRIHTSTATVAVLPEVSNVEIEINPTDLRIDTYRASGAGGQYVNKTESAVRITHIPTGIVVTCQSERSQLQNKEQAMNILRARLYKLKLEEQSRKISSNRKSQIGSGERSEKIRTYNFPQNRVTDHRINYTSYNLQGVLDGDLDDFITRLMRVDMLEQIENIIKGGNQNEN</sequence>
<proteinExistence type="inferred from homology"/>
<keyword evidence="5" id="KW-0963">Cytoplasm</keyword>
<evidence type="ECO:0000256" key="5">
    <source>
        <dbReference type="HAMAP-Rule" id="MF_00093"/>
    </source>
</evidence>
<dbReference type="PROSITE" id="PS00745">
    <property type="entry name" value="RF_PROK_I"/>
    <property type="match status" value="1"/>
</dbReference>
<dbReference type="SUPFAM" id="SSF75620">
    <property type="entry name" value="Release factor"/>
    <property type="match status" value="1"/>
</dbReference>
<evidence type="ECO:0000259" key="8">
    <source>
        <dbReference type="PROSITE" id="PS00745"/>
    </source>
</evidence>
<evidence type="ECO:0000256" key="2">
    <source>
        <dbReference type="ARBA" id="ARBA00010835"/>
    </source>
</evidence>
<dbReference type="Gene3D" id="3.30.160.20">
    <property type="match status" value="1"/>
</dbReference>
<dbReference type="Proteomes" id="UP000242616">
    <property type="component" value="Unassembled WGS sequence"/>
</dbReference>
<comment type="PTM">
    <text evidence="5">Methylated by PrmC. Methylation increases the termination efficiency of RF1.</text>
</comment>
<dbReference type="SMART" id="SM00937">
    <property type="entry name" value="PCRF"/>
    <property type="match status" value="1"/>
</dbReference>
<reference evidence="9 10" key="1">
    <citation type="submission" date="2015-06" db="EMBL/GenBank/DDBJ databases">
        <title>Genome sequencing of Thermotogales isolates from hydrothermal vents.</title>
        <authorList>
            <person name="Haverkamp T.H."/>
            <person name="Kublanov I.V."/>
            <person name="Nesbo C.L."/>
        </authorList>
    </citation>
    <scope>NUCLEOTIDE SEQUENCE [LARGE SCALE GENOMIC DNA]</scope>
    <source>
        <strain evidence="10">ik275mar</strain>
    </source>
</reference>
<dbReference type="Gene3D" id="3.30.70.1660">
    <property type="match status" value="1"/>
</dbReference>
<comment type="function">
    <text evidence="1 5">Peptide chain release factor 1 directs the termination of translation in response to the peptide chain termination codons UAG and UAA.</text>
</comment>
<keyword evidence="10" id="KW-1185">Reference proteome</keyword>
<dbReference type="Pfam" id="PF03462">
    <property type="entry name" value="PCRF"/>
    <property type="match status" value="1"/>
</dbReference>
<protein>
    <recommendedName>
        <fullName evidence="5 6">Peptide chain release factor 1</fullName>
        <shortName evidence="5">RF-1</shortName>
    </recommendedName>
</protein>
<comment type="similarity">
    <text evidence="2 5">Belongs to the prokaryotic/mitochondrial release factor family.</text>
</comment>
<comment type="subcellular location">
    <subcellularLocation>
        <location evidence="5">Cytoplasm</location>
    </subcellularLocation>
</comment>
<evidence type="ECO:0000256" key="3">
    <source>
        <dbReference type="ARBA" id="ARBA00022481"/>
    </source>
</evidence>
<dbReference type="EMBL" id="LBFC01000022">
    <property type="protein sequence ID" value="ONN26738.1"/>
    <property type="molecule type" value="Genomic_DNA"/>
</dbReference>
<dbReference type="InterPro" id="IPR045853">
    <property type="entry name" value="Pep_chain_release_fac_I_sf"/>
</dbReference>
<feature type="domain" description="Prokaryotic-type class I peptide chain release factors" evidence="8">
    <location>
        <begin position="221"/>
        <end position="237"/>
    </location>
</feature>
<dbReference type="InterPro" id="IPR050057">
    <property type="entry name" value="Prokaryotic/Mito_RF"/>
</dbReference>
<dbReference type="NCBIfam" id="TIGR00019">
    <property type="entry name" value="prfA"/>
    <property type="match status" value="1"/>
</dbReference>
<dbReference type="NCBIfam" id="NF001859">
    <property type="entry name" value="PRK00591.1"/>
    <property type="match status" value="1"/>
</dbReference>
<dbReference type="PANTHER" id="PTHR43804:SF7">
    <property type="entry name" value="LD18447P"/>
    <property type="match status" value="1"/>
</dbReference>
<dbReference type="RefSeq" id="WP_077198616.1">
    <property type="nucleotide sequence ID" value="NZ_LBFC01000022.1"/>
</dbReference>
<dbReference type="InterPro" id="IPR004373">
    <property type="entry name" value="RF-1"/>
</dbReference>
<dbReference type="HAMAP" id="MF_00093">
    <property type="entry name" value="Rel_fac_1"/>
    <property type="match status" value="1"/>
</dbReference>
<comment type="caution">
    <text evidence="9">The sequence shown here is derived from an EMBL/GenBank/DDBJ whole genome shotgun (WGS) entry which is preliminary data.</text>
</comment>
<keyword evidence="7" id="KW-0175">Coiled coil</keyword>
<evidence type="ECO:0000256" key="4">
    <source>
        <dbReference type="ARBA" id="ARBA00022917"/>
    </source>
</evidence>